<protein>
    <recommendedName>
        <fullName evidence="4">UDENN domain-containing protein</fullName>
    </recommendedName>
</protein>
<dbReference type="EMBL" id="JAMKFB020000013">
    <property type="protein sequence ID" value="KAL0177809.1"/>
    <property type="molecule type" value="Genomic_DNA"/>
</dbReference>
<dbReference type="InterPro" id="IPR042431">
    <property type="entry name" value="FAM45"/>
</dbReference>
<comment type="caution">
    <text evidence="2">The sequence shown here is derived from an EMBL/GenBank/DDBJ whole genome shotgun (WGS) entry which is preliminary data.</text>
</comment>
<proteinExistence type="predicted"/>
<name>A0ABD0PUU7_CIRMR</name>
<sequence>DISGKTKEILSNLMSLADEAENSKLTLETLKQRHYPPATENFLFHLAAAEQLLKI</sequence>
<dbReference type="GO" id="GO:0005085">
    <property type="term" value="F:guanyl-nucleotide exchange factor activity"/>
    <property type="evidence" value="ECO:0007669"/>
    <property type="project" value="UniProtKB-KW"/>
</dbReference>
<dbReference type="AlphaFoldDB" id="A0ABD0PUU7"/>
<evidence type="ECO:0000313" key="3">
    <source>
        <dbReference type="Proteomes" id="UP001529510"/>
    </source>
</evidence>
<keyword evidence="3" id="KW-1185">Reference proteome</keyword>
<reference evidence="2 3" key="1">
    <citation type="submission" date="2024-05" db="EMBL/GenBank/DDBJ databases">
        <title>Genome sequencing and assembly of Indian major carp, Cirrhinus mrigala (Hamilton, 1822).</title>
        <authorList>
            <person name="Mohindra V."/>
            <person name="Chowdhury L.M."/>
            <person name="Lal K."/>
            <person name="Jena J.K."/>
        </authorList>
    </citation>
    <scope>NUCLEOTIDE SEQUENCE [LARGE SCALE GENOMIC DNA]</scope>
    <source>
        <strain evidence="2">CM1030</strain>
        <tissue evidence="2">Blood</tissue>
    </source>
</reference>
<keyword evidence="1" id="KW-0344">Guanine-nucleotide releasing factor</keyword>
<accession>A0ABD0PUU7</accession>
<dbReference type="PANTHER" id="PTHR28544:SF1">
    <property type="entry name" value="DENN DOMAIN-CONTAINING PROTEIN 10-RELATED"/>
    <property type="match status" value="1"/>
</dbReference>
<gene>
    <name evidence="2" type="ORF">M9458_026703</name>
</gene>
<feature type="non-terminal residue" evidence="2">
    <location>
        <position position="1"/>
    </location>
</feature>
<organism evidence="2 3">
    <name type="scientific">Cirrhinus mrigala</name>
    <name type="common">Mrigala</name>
    <dbReference type="NCBI Taxonomy" id="683832"/>
    <lineage>
        <taxon>Eukaryota</taxon>
        <taxon>Metazoa</taxon>
        <taxon>Chordata</taxon>
        <taxon>Craniata</taxon>
        <taxon>Vertebrata</taxon>
        <taxon>Euteleostomi</taxon>
        <taxon>Actinopterygii</taxon>
        <taxon>Neopterygii</taxon>
        <taxon>Teleostei</taxon>
        <taxon>Ostariophysi</taxon>
        <taxon>Cypriniformes</taxon>
        <taxon>Cyprinidae</taxon>
        <taxon>Labeoninae</taxon>
        <taxon>Labeonini</taxon>
        <taxon>Cirrhinus</taxon>
    </lineage>
</organism>
<dbReference type="PANTHER" id="PTHR28544">
    <property type="entry name" value="PROTEIN FAM45A-RELATED"/>
    <property type="match status" value="1"/>
</dbReference>
<evidence type="ECO:0008006" key="4">
    <source>
        <dbReference type="Google" id="ProtNLM"/>
    </source>
</evidence>
<dbReference type="Proteomes" id="UP001529510">
    <property type="component" value="Unassembled WGS sequence"/>
</dbReference>
<evidence type="ECO:0000256" key="1">
    <source>
        <dbReference type="ARBA" id="ARBA00022658"/>
    </source>
</evidence>
<evidence type="ECO:0000313" key="2">
    <source>
        <dbReference type="EMBL" id="KAL0177809.1"/>
    </source>
</evidence>